<dbReference type="PROSITE" id="PS50921">
    <property type="entry name" value="ANTAR"/>
    <property type="match status" value="1"/>
</dbReference>
<keyword evidence="2" id="KW-0804">Transcription</keyword>
<dbReference type="InterPro" id="IPR003018">
    <property type="entry name" value="GAF"/>
</dbReference>
<dbReference type="SMART" id="SM01012">
    <property type="entry name" value="ANTAR"/>
    <property type="match status" value="1"/>
</dbReference>
<dbReference type="InterPro" id="IPR029016">
    <property type="entry name" value="GAF-like_dom_sf"/>
</dbReference>
<evidence type="ECO:0000313" key="4">
    <source>
        <dbReference type="EMBL" id="MFC7362487.1"/>
    </source>
</evidence>
<reference evidence="5" key="1">
    <citation type="journal article" date="2019" name="Int. J. Syst. Evol. Microbiol.">
        <title>The Global Catalogue of Microorganisms (GCM) 10K type strain sequencing project: providing services to taxonomists for standard genome sequencing and annotation.</title>
        <authorList>
            <consortium name="The Broad Institute Genomics Platform"/>
            <consortium name="The Broad Institute Genome Sequencing Center for Infectious Disease"/>
            <person name="Wu L."/>
            <person name="Ma J."/>
        </authorList>
    </citation>
    <scope>NUCLEOTIDE SEQUENCE [LARGE SCALE GENOMIC DNA]</scope>
    <source>
        <strain evidence="5">FCH27</strain>
    </source>
</reference>
<organism evidence="4 5">
    <name type="scientific">Nocardioides astragali</name>
    <dbReference type="NCBI Taxonomy" id="1776736"/>
    <lineage>
        <taxon>Bacteria</taxon>
        <taxon>Bacillati</taxon>
        <taxon>Actinomycetota</taxon>
        <taxon>Actinomycetes</taxon>
        <taxon>Propionibacteriales</taxon>
        <taxon>Nocardioidaceae</taxon>
        <taxon>Nocardioides</taxon>
    </lineage>
</organism>
<dbReference type="Proteomes" id="UP001596524">
    <property type="component" value="Unassembled WGS sequence"/>
</dbReference>
<sequence length="241" mass="25910">MTSFEEAVRVRELISQETPTEEDKPAVAGWLQRVCRAAGRDLPAMGVGISLLSKGTDPLPVAASNEMSVLVEELQFVMGEGPCIDAYASRSPVLVPDLEATAATTWPGYAPAAHLHGVRAVFAFPLQIGAARLGALDVYREHTGNLSPDALSRALTFAEVAMQGLLDGGRATSSGGADLFDDMQGNRFEVYQAQGMIMAQLDISAEEALMRLRAYAYARERRAIDVAREVIARKLTLESDA</sequence>
<keyword evidence="5" id="KW-1185">Reference proteome</keyword>
<dbReference type="Gene3D" id="3.30.450.40">
    <property type="match status" value="1"/>
</dbReference>
<dbReference type="Gene3D" id="1.10.10.10">
    <property type="entry name" value="Winged helix-like DNA-binding domain superfamily/Winged helix DNA-binding domain"/>
    <property type="match status" value="1"/>
</dbReference>
<gene>
    <name evidence="4" type="ORF">ACFQO6_19615</name>
</gene>
<evidence type="ECO:0000256" key="2">
    <source>
        <dbReference type="ARBA" id="ARBA00023163"/>
    </source>
</evidence>
<dbReference type="PIRSF" id="PIRSF036625">
    <property type="entry name" value="GAF_ANTAR"/>
    <property type="match status" value="1"/>
</dbReference>
<keyword evidence="1" id="KW-0805">Transcription regulation</keyword>
<evidence type="ECO:0000259" key="3">
    <source>
        <dbReference type="PROSITE" id="PS50921"/>
    </source>
</evidence>
<protein>
    <submittedName>
        <fullName evidence="4">GAF and ANTAR domain-containing protein</fullName>
    </submittedName>
</protein>
<comment type="caution">
    <text evidence="4">The sequence shown here is derived from an EMBL/GenBank/DDBJ whole genome shotgun (WGS) entry which is preliminary data.</text>
</comment>
<accession>A0ABW2N8Y8</accession>
<dbReference type="InterPro" id="IPR036388">
    <property type="entry name" value="WH-like_DNA-bd_sf"/>
</dbReference>
<dbReference type="InterPro" id="IPR012074">
    <property type="entry name" value="GAF_ANTAR"/>
</dbReference>
<dbReference type="Pfam" id="PF03861">
    <property type="entry name" value="ANTAR"/>
    <property type="match status" value="1"/>
</dbReference>
<name>A0ABW2N8Y8_9ACTN</name>
<dbReference type="SUPFAM" id="SSF55781">
    <property type="entry name" value="GAF domain-like"/>
    <property type="match status" value="1"/>
</dbReference>
<dbReference type="InterPro" id="IPR005561">
    <property type="entry name" value="ANTAR"/>
</dbReference>
<dbReference type="EMBL" id="JBHTCH010000025">
    <property type="protein sequence ID" value="MFC7362487.1"/>
    <property type="molecule type" value="Genomic_DNA"/>
</dbReference>
<dbReference type="Pfam" id="PF13185">
    <property type="entry name" value="GAF_2"/>
    <property type="match status" value="1"/>
</dbReference>
<dbReference type="RefSeq" id="WP_255889089.1">
    <property type="nucleotide sequence ID" value="NZ_JAFMZM010000001.1"/>
</dbReference>
<proteinExistence type="predicted"/>
<feature type="domain" description="ANTAR" evidence="3">
    <location>
        <begin position="170"/>
        <end position="231"/>
    </location>
</feature>
<evidence type="ECO:0000256" key="1">
    <source>
        <dbReference type="ARBA" id="ARBA00023015"/>
    </source>
</evidence>
<evidence type="ECO:0000313" key="5">
    <source>
        <dbReference type="Proteomes" id="UP001596524"/>
    </source>
</evidence>